<dbReference type="AlphaFoldDB" id="A0A7E5X1G7"/>
<dbReference type="FunCoup" id="A0A7E5X1G7">
    <property type="interactions" value="137"/>
</dbReference>
<dbReference type="CDD" id="cd05380">
    <property type="entry name" value="CAP_euk"/>
    <property type="match status" value="1"/>
</dbReference>
<dbReference type="RefSeq" id="XP_026746524.1">
    <property type="nucleotide sequence ID" value="XM_026890723.1"/>
</dbReference>
<reference evidence="6" key="1">
    <citation type="submission" date="2025-08" db="UniProtKB">
        <authorList>
            <consortium name="RefSeq"/>
        </authorList>
    </citation>
    <scope>IDENTIFICATION</scope>
</reference>
<evidence type="ECO:0000256" key="3">
    <source>
        <dbReference type="SAM" id="SignalP"/>
    </source>
</evidence>
<dbReference type="InterPro" id="IPR035940">
    <property type="entry name" value="CAP_sf"/>
</dbReference>
<dbReference type="OrthoDB" id="414826at2759"/>
<dbReference type="Pfam" id="PF00188">
    <property type="entry name" value="CAP"/>
    <property type="match status" value="1"/>
</dbReference>
<dbReference type="GeneID" id="113507797"/>
<dbReference type="GO" id="GO:0005576">
    <property type="term" value="C:extracellular region"/>
    <property type="evidence" value="ECO:0007669"/>
    <property type="project" value="UniProtKB-SubCell"/>
</dbReference>
<dbReference type="PROSITE" id="PS01010">
    <property type="entry name" value="CRISP_2"/>
    <property type="match status" value="1"/>
</dbReference>
<dbReference type="Proteomes" id="UP000322000">
    <property type="component" value="Unplaced"/>
</dbReference>
<dbReference type="Gene3D" id="3.40.33.10">
    <property type="entry name" value="CAP"/>
    <property type="match status" value="1"/>
</dbReference>
<feature type="domain" description="SCP" evidence="4">
    <location>
        <begin position="24"/>
        <end position="185"/>
    </location>
</feature>
<evidence type="ECO:0000259" key="4">
    <source>
        <dbReference type="SMART" id="SM00198"/>
    </source>
</evidence>
<dbReference type="InParanoid" id="A0A7E5X1G7"/>
<feature type="chain" id="PRO_5028945852" evidence="3">
    <location>
        <begin position="17"/>
        <end position="215"/>
    </location>
</feature>
<dbReference type="PROSITE" id="PS01009">
    <property type="entry name" value="CRISP_1"/>
    <property type="match status" value="1"/>
</dbReference>
<comment type="subcellular location">
    <subcellularLocation>
        <location evidence="1">Secreted</location>
    </subcellularLocation>
</comment>
<dbReference type="SMART" id="SM00198">
    <property type="entry name" value="SCP"/>
    <property type="match status" value="1"/>
</dbReference>
<evidence type="ECO:0000256" key="2">
    <source>
        <dbReference type="ARBA" id="ARBA00022525"/>
    </source>
</evidence>
<gene>
    <name evidence="6" type="primary">LOC113507797</name>
</gene>
<feature type="signal peptide" evidence="3">
    <location>
        <begin position="1"/>
        <end position="16"/>
    </location>
</feature>
<dbReference type="InterPro" id="IPR014044">
    <property type="entry name" value="CAP_dom"/>
</dbReference>
<evidence type="ECO:0000313" key="5">
    <source>
        <dbReference type="Proteomes" id="UP000322000"/>
    </source>
</evidence>
<dbReference type="InterPro" id="IPR001283">
    <property type="entry name" value="CRISP-related"/>
</dbReference>
<keyword evidence="2" id="KW-0964">Secreted</keyword>
<evidence type="ECO:0000313" key="6">
    <source>
        <dbReference type="RefSeq" id="XP_026746524.1"/>
    </source>
</evidence>
<organism evidence="5 6">
    <name type="scientific">Trichoplusia ni</name>
    <name type="common">Cabbage looper</name>
    <dbReference type="NCBI Taxonomy" id="7111"/>
    <lineage>
        <taxon>Eukaryota</taxon>
        <taxon>Metazoa</taxon>
        <taxon>Ecdysozoa</taxon>
        <taxon>Arthropoda</taxon>
        <taxon>Hexapoda</taxon>
        <taxon>Insecta</taxon>
        <taxon>Pterygota</taxon>
        <taxon>Neoptera</taxon>
        <taxon>Endopterygota</taxon>
        <taxon>Lepidoptera</taxon>
        <taxon>Glossata</taxon>
        <taxon>Ditrysia</taxon>
        <taxon>Noctuoidea</taxon>
        <taxon>Noctuidae</taxon>
        <taxon>Plusiinae</taxon>
        <taxon>Trichoplusia</taxon>
    </lineage>
</organism>
<dbReference type="InterPro" id="IPR002413">
    <property type="entry name" value="V5_allergen-like"/>
</dbReference>
<dbReference type="PANTHER" id="PTHR10334">
    <property type="entry name" value="CYSTEINE-RICH SECRETORY PROTEIN-RELATED"/>
    <property type="match status" value="1"/>
</dbReference>
<keyword evidence="5" id="KW-1185">Reference proteome</keyword>
<sequence length="215" mass="24794">MKMIILILTIISTINCEVLNLTCTQIREFVDGHNERRLQLAQGIVHGHPPASLMKKMVWDEELAKKAAEWLSKQDTLDVYEHNPDRTIPSGRFDTNENLFWYSTTDSKYVIHPKIILDNWFDENKNYTFGPMNSEHFKVQNVGHYTQMVWSDTDHLGCAISKNSKNKWQKFLVVCNYGPQGNYLGSEPYATGRASGKLSCDKIGCKWPYGKKCQR</sequence>
<accession>A0A7E5X1G7</accession>
<keyword evidence="3" id="KW-0732">Signal</keyword>
<dbReference type="PRINTS" id="PR00838">
    <property type="entry name" value="V5ALLERGEN"/>
</dbReference>
<dbReference type="SUPFAM" id="SSF55797">
    <property type="entry name" value="PR-1-like"/>
    <property type="match status" value="1"/>
</dbReference>
<dbReference type="KEGG" id="tnl:113507797"/>
<dbReference type="InterPro" id="IPR018244">
    <property type="entry name" value="Allrgn_V5/Tpx1_CS"/>
</dbReference>
<dbReference type="PRINTS" id="PR00837">
    <property type="entry name" value="V5TPXLIKE"/>
</dbReference>
<name>A0A7E5X1G7_TRINI</name>
<proteinExistence type="predicted"/>
<evidence type="ECO:0000256" key="1">
    <source>
        <dbReference type="ARBA" id="ARBA00004613"/>
    </source>
</evidence>
<protein>
    <submittedName>
        <fullName evidence="6">Venom allergen 5-like</fullName>
    </submittedName>
</protein>